<evidence type="ECO:0000313" key="3">
    <source>
        <dbReference type="Proteomes" id="UP000027222"/>
    </source>
</evidence>
<name>A0A067SIC1_GALM3</name>
<accession>A0A067SIC1</accession>
<dbReference type="HOGENOM" id="CLU_2606202_0_0_1"/>
<keyword evidence="3" id="KW-1185">Reference proteome</keyword>
<protein>
    <submittedName>
        <fullName evidence="2">Uncharacterized protein</fullName>
    </submittedName>
</protein>
<feature type="transmembrane region" description="Helical" evidence="1">
    <location>
        <begin position="57"/>
        <end position="78"/>
    </location>
</feature>
<keyword evidence="1" id="KW-0472">Membrane</keyword>
<organism evidence="2 3">
    <name type="scientific">Galerina marginata (strain CBS 339.88)</name>
    <dbReference type="NCBI Taxonomy" id="685588"/>
    <lineage>
        <taxon>Eukaryota</taxon>
        <taxon>Fungi</taxon>
        <taxon>Dikarya</taxon>
        <taxon>Basidiomycota</taxon>
        <taxon>Agaricomycotina</taxon>
        <taxon>Agaricomycetes</taxon>
        <taxon>Agaricomycetidae</taxon>
        <taxon>Agaricales</taxon>
        <taxon>Agaricineae</taxon>
        <taxon>Strophariaceae</taxon>
        <taxon>Galerina</taxon>
    </lineage>
</organism>
<gene>
    <name evidence="2" type="ORF">GALMADRAFT_881397</name>
</gene>
<reference evidence="3" key="1">
    <citation type="journal article" date="2014" name="Proc. Natl. Acad. Sci. U.S.A.">
        <title>Extensive sampling of basidiomycete genomes demonstrates inadequacy of the white-rot/brown-rot paradigm for wood decay fungi.</title>
        <authorList>
            <person name="Riley R."/>
            <person name="Salamov A.A."/>
            <person name="Brown D.W."/>
            <person name="Nagy L.G."/>
            <person name="Floudas D."/>
            <person name="Held B.W."/>
            <person name="Levasseur A."/>
            <person name="Lombard V."/>
            <person name="Morin E."/>
            <person name="Otillar R."/>
            <person name="Lindquist E.A."/>
            <person name="Sun H."/>
            <person name="LaButti K.M."/>
            <person name="Schmutz J."/>
            <person name="Jabbour D."/>
            <person name="Luo H."/>
            <person name="Baker S.E."/>
            <person name="Pisabarro A.G."/>
            <person name="Walton J.D."/>
            <person name="Blanchette R.A."/>
            <person name="Henrissat B."/>
            <person name="Martin F."/>
            <person name="Cullen D."/>
            <person name="Hibbett D.S."/>
            <person name="Grigoriev I.V."/>
        </authorList>
    </citation>
    <scope>NUCLEOTIDE SEQUENCE [LARGE SCALE GENOMIC DNA]</scope>
    <source>
        <strain evidence="3">CBS 339.88</strain>
    </source>
</reference>
<evidence type="ECO:0000313" key="2">
    <source>
        <dbReference type="EMBL" id="KDR70705.1"/>
    </source>
</evidence>
<keyword evidence="1" id="KW-1133">Transmembrane helix</keyword>
<sequence>MFLFEQDMKTKGLHLYSLGGLTYRPNRAPQKSIAGHNRWREPEGRYLRLQQQMPAPTWTRIISTVLAVFIRFWIGVVAR</sequence>
<dbReference type="AlphaFoldDB" id="A0A067SIC1"/>
<dbReference type="Proteomes" id="UP000027222">
    <property type="component" value="Unassembled WGS sequence"/>
</dbReference>
<proteinExistence type="predicted"/>
<keyword evidence="1" id="KW-0812">Transmembrane</keyword>
<evidence type="ECO:0000256" key="1">
    <source>
        <dbReference type="SAM" id="Phobius"/>
    </source>
</evidence>
<dbReference type="EMBL" id="KL142396">
    <property type="protein sequence ID" value="KDR70705.1"/>
    <property type="molecule type" value="Genomic_DNA"/>
</dbReference>